<accession>A0ABY4RJC7</accession>
<reference evidence="3" key="2">
    <citation type="journal article" date="2021" name="J Anim Sci Technol">
        <title>Complete genome sequence of Paenibacillus konkukensis sp. nov. SK3146 as a potential probiotic strain.</title>
        <authorList>
            <person name="Jung H.I."/>
            <person name="Park S."/>
            <person name="Niu K.M."/>
            <person name="Lee S.W."/>
            <person name="Kothari D."/>
            <person name="Yi K.J."/>
            <person name="Kim S.K."/>
        </authorList>
    </citation>
    <scope>NUCLEOTIDE SEQUENCE</scope>
    <source>
        <strain evidence="3">SK3146</strain>
    </source>
</reference>
<evidence type="ECO:0000256" key="1">
    <source>
        <dbReference type="SAM" id="Phobius"/>
    </source>
</evidence>
<evidence type="ECO:0000313" key="3">
    <source>
        <dbReference type="EMBL" id="UQZ81673.1"/>
    </source>
</evidence>
<dbReference type="InterPro" id="IPR003848">
    <property type="entry name" value="DUF218"/>
</dbReference>
<organism evidence="3 4">
    <name type="scientific">Paenibacillus konkukensis</name>
    <dbReference type="NCBI Taxonomy" id="2020716"/>
    <lineage>
        <taxon>Bacteria</taxon>
        <taxon>Bacillati</taxon>
        <taxon>Bacillota</taxon>
        <taxon>Bacilli</taxon>
        <taxon>Bacillales</taxon>
        <taxon>Paenibacillaceae</taxon>
        <taxon>Paenibacillus</taxon>
    </lineage>
</organism>
<evidence type="ECO:0000259" key="2">
    <source>
        <dbReference type="Pfam" id="PF02698"/>
    </source>
</evidence>
<proteinExistence type="predicted"/>
<gene>
    <name evidence="3" type="ORF">SK3146_00829</name>
</gene>
<dbReference type="Pfam" id="PF02698">
    <property type="entry name" value="DUF218"/>
    <property type="match status" value="1"/>
</dbReference>
<keyword evidence="1" id="KW-1133">Transmembrane helix</keyword>
<dbReference type="CDD" id="cd06259">
    <property type="entry name" value="YdcF-like"/>
    <property type="match status" value="1"/>
</dbReference>
<dbReference type="Gene3D" id="3.40.50.620">
    <property type="entry name" value="HUPs"/>
    <property type="match status" value="1"/>
</dbReference>
<dbReference type="InterPro" id="IPR014729">
    <property type="entry name" value="Rossmann-like_a/b/a_fold"/>
</dbReference>
<dbReference type="InterPro" id="IPR029039">
    <property type="entry name" value="Flavoprotein-like_sf"/>
</dbReference>
<dbReference type="EMBL" id="CP027059">
    <property type="protein sequence ID" value="UQZ81673.1"/>
    <property type="molecule type" value="Genomic_DNA"/>
</dbReference>
<sequence length="215" mass="24165">MIARIVRKTAAALVRTWAGRILLAAAAICALWIGSLWWQMNTWPDHLSASGDAGIVLGAALWNGEPSPALKERLDRAALLYKQRRIAHIIVSGGPDRSDSQLTEADGMRSYLLRFGIPDTAVVMERRSTSTYENILFSREIVQRNDWHSTVIITHKYHAPRALDIAKFVGLEHPEVSAVDSKVLMMSWHQSRETMAWIKWELDKLLLLVQTGGRA</sequence>
<dbReference type="PANTHER" id="PTHR30336:SF20">
    <property type="entry name" value="DUF218 DOMAIN-CONTAINING PROTEIN"/>
    <property type="match status" value="1"/>
</dbReference>
<keyword evidence="1" id="KW-0472">Membrane</keyword>
<dbReference type="SUPFAM" id="SSF52218">
    <property type="entry name" value="Flavoproteins"/>
    <property type="match status" value="1"/>
</dbReference>
<feature type="domain" description="DUF218" evidence="2">
    <location>
        <begin position="52"/>
        <end position="182"/>
    </location>
</feature>
<dbReference type="InterPro" id="IPR051599">
    <property type="entry name" value="Cell_Envelope_Assoc"/>
</dbReference>
<keyword evidence="4" id="KW-1185">Reference proteome</keyword>
<keyword evidence="1" id="KW-0812">Transmembrane</keyword>
<evidence type="ECO:0000313" key="4">
    <source>
        <dbReference type="Proteomes" id="UP001057134"/>
    </source>
</evidence>
<protein>
    <submittedName>
        <fullName evidence="3">Vancomycin high temperature exclusion protein</fullName>
    </submittedName>
</protein>
<name>A0ABY4RJC7_9BACL</name>
<dbReference type="PANTHER" id="PTHR30336">
    <property type="entry name" value="INNER MEMBRANE PROTEIN, PROBABLE PERMEASE"/>
    <property type="match status" value="1"/>
</dbReference>
<reference evidence="3" key="1">
    <citation type="submission" date="2018-02" db="EMBL/GenBank/DDBJ databases">
        <authorList>
            <person name="Kim S.-K."/>
            <person name="Jung H.-I."/>
            <person name="Lee S.-W."/>
        </authorList>
    </citation>
    <scope>NUCLEOTIDE SEQUENCE</scope>
    <source>
        <strain evidence="3">SK3146</strain>
    </source>
</reference>
<dbReference type="Proteomes" id="UP001057134">
    <property type="component" value="Chromosome"/>
</dbReference>
<feature type="transmembrane region" description="Helical" evidence="1">
    <location>
        <begin position="21"/>
        <end position="40"/>
    </location>
</feature>